<dbReference type="Proteomes" id="UP000316092">
    <property type="component" value="Unassembled WGS sequence"/>
</dbReference>
<proteinExistence type="predicted"/>
<protein>
    <recommendedName>
        <fullName evidence="3">HAD family hydrolase</fullName>
    </recommendedName>
</protein>
<comment type="caution">
    <text evidence="1">The sequence shown here is derived from an EMBL/GenBank/DDBJ whole genome shotgun (WGS) entry which is preliminary data.</text>
</comment>
<reference evidence="1 2" key="1">
    <citation type="submission" date="2019-07" db="EMBL/GenBank/DDBJ databases">
        <title>Deinococcus detaillus sp. nov., isolated from humus soil in Antarctica.</title>
        <authorList>
            <person name="Zhang K."/>
        </authorList>
    </citation>
    <scope>NUCLEOTIDE SEQUENCE [LARGE SCALE GENOMIC DNA]</scope>
    <source>
        <strain evidence="1 2">H1</strain>
    </source>
</reference>
<dbReference type="EMBL" id="VKDB01000001">
    <property type="protein sequence ID" value="TSA87803.1"/>
    <property type="molecule type" value="Genomic_DNA"/>
</dbReference>
<name>A0A553V5Q7_9DEIO</name>
<keyword evidence="2" id="KW-1185">Reference proteome</keyword>
<evidence type="ECO:0008006" key="3">
    <source>
        <dbReference type="Google" id="ProtNLM"/>
    </source>
</evidence>
<dbReference type="OrthoDB" id="9797415at2"/>
<evidence type="ECO:0000313" key="2">
    <source>
        <dbReference type="Proteomes" id="UP000316092"/>
    </source>
</evidence>
<evidence type="ECO:0000313" key="1">
    <source>
        <dbReference type="EMBL" id="TSA87803.1"/>
    </source>
</evidence>
<accession>A0A553V5Q7</accession>
<sequence>MTESLQSAPQNRVLLLDVDGVLVTPPEMFGARLLRSHPEVATEFFCGPFMTASRGEADLLDVLPPYLERLGYTGTVNNFVTEWFESENHPNHLLPSERLPIVPAHLDKHCPVP</sequence>
<organism evidence="1 2">
    <name type="scientific">Deinococcus detaillensis</name>
    <dbReference type="NCBI Taxonomy" id="2592048"/>
    <lineage>
        <taxon>Bacteria</taxon>
        <taxon>Thermotogati</taxon>
        <taxon>Deinococcota</taxon>
        <taxon>Deinococci</taxon>
        <taxon>Deinococcales</taxon>
        <taxon>Deinococcaceae</taxon>
        <taxon>Deinococcus</taxon>
    </lineage>
</organism>
<gene>
    <name evidence="1" type="ORF">FNU79_00670</name>
</gene>
<dbReference type="RefSeq" id="WP_143719009.1">
    <property type="nucleotide sequence ID" value="NZ_VKDB01000001.1"/>
</dbReference>
<dbReference type="AlphaFoldDB" id="A0A553V5Q7"/>